<protein>
    <submittedName>
        <fullName evidence="3">MBL fold metallo-hydrolase</fullName>
    </submittedName>
</protein>
<dbReference type="InterPro" id="IPR001763">
    <property type="entry name" value="Rhodanese-like_dom"/>
</dbReference>
<keyword evidence="4" id="KW-1185">Reference proteome</keyword>
<dbReference type="InterPro" id="IPR036873">
    <property type="entry name" value="Rhodanese-like_dom_sf"/>
</dbReference>
<dbReference type="CDD" id="cd07724">
    <property type="entry name" value="POD-like_MBL-fold"/>
    <property type="match status" value="1"/>
</dbReference>
<dbReference type="Pfam" id="PF00753">
    <property type="entry name" value="Lactamase_B"/>
    <property type="match status" value="1"/>
</dbReference>
<dbReference type="AlphaFoldDB" id="A0A939DM33"/>
<sequence>MQMRRFETPGIAHYAYLIADGGKAAVFDPGRFVEPYLDAAQELDAHITHVVETHRQEDFTMGSAYLAQLTGAQIVNGPFETFGHGDLRLDDGDCFSLGGLTIRGLHTPGHTPESMSYVVYPPGNERSAWCVLTGDALFYGTTGRTDLPDEDKSVQNAALLYDSVHSKLAGLPDTTLVLPAHGPGSVCGSGMAEKPFSTLGEEKQYNEVFRLSRDEFSRKKGGERLPRPPYFRLMERVNLKGGLSPCQRIDAVPLFEADDFADKSAGSLVIDAREPEGFAGGHIRGSHSIWLGGLPVFGGWVADEKSPVYLITDRTADVRQAARHLARIGIDQIDGALAGGFGTWRKSGLPIEMSGTLTPQTLADNQDRFQVLDVREADEYAEGHIPGAIHMYVGYLADNLHKLQLSKERPLVVTCGVGHRAGLGVSILLRAGFREVLNLLGGMSAWKASGLPVEH</sequence>
<comment type="caution">
    <text evidence="3">The sequence shown here is derived from an EMBL/GenBank/DDBJ whole genome shotgun (WGS) entry which is preliminary data.</text>
</comment>
<evidence type="ECO:0000313" key="3">
    <source>
        <dbReference type="EMBL" id="MBN7824291.1"/>
    </source>
</evidence>
<dbReference type="Gene3D" id="3.40.250.10">
    <property type="entry name" value="Rhodanese-like domain"/>
    <property type="match status" value="2"/>
</dbReference>
<dbReference type="PANTHER" id="PTHR43084">
    <property type="entry name" value="PERSULFIDE DIOXYGENASE ETHE1"/>
    <property type="match status" value="1"/>
</dbReference>
<evidence type="ECO:0000313" key="4">
    <source>
        <dbReference type="Proteomes" id="UP000664654"/>
    </source>
</evidence>
<dbReference type="CDD" id="cd00158">
    <property type="entry name" value="RHOD"/>
    <property type="match status" value="1"/>
</dbReference>
<dbReference type="SUPFAM" id="SSF56281">
    <property type="entry name" value="Metallo-hydrolase/oxidoreductase"/>
    <property type="match status" value="1"/>
</dbReference>
<proteinExistence type="predicted"/>
<reference evidence="3" key="1">
    <citation type="submission" date="2021-03" db="EMBL/GenBank/DDBJ databases">
        <title>novel species isolated from a fishpond in China.</title>
        <authorList>
            <person name="Lu H."/>
            <person name="Cai Z."/>
        </authorList>
    </citation>
    <scope>NUCLEOTIDE SEQUENCE</scope>
    <source>
        <strain evidence="3">JCM 30855</strain>
    </source>
</reference>
<dbReference type="RefSeq" id="WP_206572412.1">
    <property type="nucleotide sequence ID" value="NZ_JAFKCV010000002.1"/>
</dbReference>
<dbReference type="SUPFAM" id="SSF52821">
    <property type="entry name" value="Rhodanese/Cell cycle control phosphatase"/>
    <property type="match status" value="2"/>
</dbReference>
<dbReference type="InterPro" id="IPR036866">
    <property type="entry name" value="RibonucZ/Hydroxyglut_hydro"/>
</dbReference>
<dbReference type="InterPro" id="IPR044528">
    <property type="entry name" value="POD-like_MBL-fold"/>
</dbReference>
<dbReference type="GO" id="GO:0050313">
    <property type="term" value="F:sulfur dioxygenase activity"/>
    <property type="evidence" value="ECO:0007669"/>
    <property type="project" value="InterPro"/>
</dbReference>
<dbReference type="Proteomes" id="UP000664654">
    <property type="component" value="Unassembled WGS sequence"/>
</dbReference>
<accession>A0A939DM33</accession>
<organism evidence="3 4">
    <name type="scientific">Bowmanella dokdonensis</name>
    <dbReference type="NCBI Taxonomy" id="751969"/>
    <lineage>
        <taxon>Bacteria</taxon>
        <taxon>Pseudomonadati</taxon>
        <taxon>Pseudomonadota</taxon>
        <taxon>Gammaproteobacteria</taxon>
        <taxon>Alteromonadales</taxon>
        <taxon>Alteromonadaceae</taxon>
        <taxon>Bowmanella</taxon>
    </lineage>
</organism>
<dbReference type="GO" id="GO:0046872">
    <property type="term" value="F:metal ion binding"/>
    <property type="evidence" value="ECO:0007669"/>
    <property type="project" value="UniProtKB-KW"/>
</dbReference>
<evidence type="ECO:0000256" key="1">
    <source>
        <dbReference type="ARBA" id="ARBA00022723"/>
    </source>
</evidence>
<feature type="domain" description="Rhodanese" evidence="2">
    <location>
        <begin position="365"/>
        <end position="455"/>
    </location>
</feature>
<dbReference type="PROSITE" id="PS50206">
    <property type="entry name" value="RHODANESE_3"/>
    <property type="match status" value="2"/>
</dbReference>
<dbReference type="SMART" id="SM00450">
    <property type="entry name" value="RHOD"/>
    <property type="match status" value="2"/>
</dbReference>
<dbReference type="Pfam" id="PF00581">
    <property type="entry name" value="Rhodanese"/>
    <property type="match status" value="2"/>
</dbReference>
<name>A0A939DM33_9ALTE</name>
<dbReference type="Gene3D" id="3.60.15.10">
    <property type="entry name" value="Ribonuclease Z/Hydroxyacylglutathione hydrolase-like"/>
    <property type="match status" value="1"/>
</dbReference>
<dbReference type="InterPro" id="IPR051682">
    <property type="entry name" value="Mito_Persulfide_Diox"/>
</dbReference>
<dbReference type="SMART" id="SM00849">
    <property type="entry name" value="Lactamase_B"/>
    <property type="match status" value="1"/>
</dbReference>
<dbReference type="GO" id="GO:0070813">
    <property type="term" value="P:hydrogen sulfide metabolic process"/>
    <property type="evidence" value="ECO:0007669"/>
    <property type="project" value="TreeGrafter"/>
</dbReference>
<feature type="domain" description="Rhodanese" evidence="2">
    <location>
        <begin position="263"/>
        <end position="353"/>
    </location>
</feature>
<keyword evidence="1" id="KW-0479">Metal-binding</keyword>
<dbReference type="GO" id="GO:0006749">
    <property type="term" value="P:glutathione metabolic process"/>
    <property type="evidence" value="ECO:0007669"/>
    <property type="project" value="InterPro"/>
</dbReference>
<dbReference type="EMBL" id="JAFKCV010000002">
    <property type="protein sequence ID" value="MBN7824291.1"/>
    <property type="molecule type" value="Genomic_DNA"/>
</dbReference>
<gene>
    <name evidence="3" type="ORF">J0A66_03525</name>
</gene>
<dbReference type="InterPro" id="IPR001279">
    <property type="entry name" value="Metallo-B-lactamas"/>
</dbReference>
<dbReference type="PANTHER" id="PTHR43084:SF1">
    <property type="entry name" value="PERSULFIDE DIOXYGENASE ETHE1, MITOCHONDRIAL"/>
    <property type="match status" value="1"/>
</dbReference>
<evidence type="ECO:0000259" key="2">
    <source>
        <dbReference type="PROSITE" id="PS50206"/>
    </source>
</evidence>